<dbReference type="SUPFAM" id="SSF46689">
    <property type="entry name" value="Homeodomain-like"/>
    <property type="match status" value="2"/>
</dbReference>
<dbReference type="OrthoDB" id="5740883at2"/>
<evidence type="ECO:0000256" key="3">
    <source>
        <dbReference type="ARBA" id="ARBA00023125"/>
    </source>
</evidence>
<evidence type="ECO:0000313" key="8">
    <source>
        <dbReference type="Proteomes" id="UP000243451"/>
    </source>
</evidence>
<sequence>MRTRILDLPVQTAIHEHPEHQLVIGLSGCADFEVQGQGGAVNRLHACVVPGGEAHAFSGRGHNHMLIMDLPVGVADHGLEYSMARLFERPRFLQLDHQLQGLLDFAQHALADPSPDQDGLTWHLSGVLLAALQRRVSDTLVEAPRRSALNSAELQRLDAYVAANLDHPISVAALAAQVCVSSSHFHALFRESTGVTPHQYVLALRLREASRLLQETELPVAEVASRCGFSSQSALTHAVRRQWGQTPRALRLGRA</sequence>
<evidence type="ECO:0000256" key="4">
    <source>
        <dbReference type="ARBA" id="ARBA00023163"/>
    </source>
</evidence>
<evidence type="ECO:0000256" key="5">
    <source>
        <dbReference type="ARBA" id="ARBA00037345"/>
    </source>
</evidence>
<dbReference type="GO" id="GO:0009893">
    <property type="term" value="P:positive regulation of metabolic process"/>
    <property type="evidence" value="ECO:0007669"/>
    <property type="project" value="UniProtKB-ARBA"/>
</dbReference>
<dbReference type="InterPro" id="IPR018062">
    <property type="entry name" value="HTH_AraC-typ_CS"/>
</dbReference>
<dbReference type="InterPro" id="IPR018060">
    <property type="entry name" value="HTH_AraC"/>
</dbReference>
<keyword evidence="4" id="KW-0804">Transcription</keyword>
<dbReference type="InterPro" id="IPR014710">
    <property type="entry name" value="RmlC-like_jellyroll"/>
</dbReference>
<dbReference type="GO" id="GO:0043565">
    <property type="term" value="F:sequence-specific DNA binding"/>
    <property type="evidence" value="ECO:0007669"/>
    <property type="project" value="InterPro"/>
</dbReference>
<comment type="subcellular location">
    <subcellularLocation>
        <location evidence="1">Cytoplasm</location>
    </subcellularLocation>
</comment>
<dbReference type="PANTHER" id="PTHR46796:SF10">
    <property type="entry name" value="TRANSCRIPTIONAL ACTIVATOR FEAR"/>
    <property type="match status" value="1"/>
</dbReference>
<evidence type="ECO:0000256" key="1">
    <source>
        <dbReference type="ARBA" id="ARBA00004496"/>
    </source>
</evidence>
<keyword evidence="3" id="KW-0238">DNA-binding</keyword>
<feature type="domain" description="HTH araC/xylS-type" evidence="6">
    <location>
        <begin position="155"/>
        <end position="253"/>
    </location>
</feature>
<protein>
    <submittedName>
        <fullName evidence="7">AraC family transcriptional regulator</fullName>
    </submittedName>
</protein>
<accession>A0A2P4ERP3</accession>
<gene>
    <name evidence="7" type="ORF">C1949_16540</name>
</gene>
<evidence type="ECO:0000256" key="2">
    <source>
        <dbReference type="ARBA" id="ARBA00023015"/>
    </source>
</evidence>
<dbReference type="PROSITE" id="PS01124">
    <property type="entry name" value="HTH_ARAC_FAMILY_2"/>
    <property type="match status" value="1"/>
</dbReference>
<dbReference type="InterPro" id="IPR009057">
    <property type="entry name" value="Homeodomain-like_sf"/>
</dbReference>
<name>A0A2P4ERP3_9GAMM</name>
<keyword evidence="2" id="KW-0805">Transcription regulation</keyword>
<dbReference type="GO" id="GO:0005737">
    <property type="term" value="C:cytoplasm"/>
    <property type="evidence" value="ECO:0007669"/>
    <property type="project" value="UniProtKB-SubCell"/>
</dbReference>
<dbReference type="PROSITE" id="PS00041">
    <property type="entry name" value="HTH_ARAC_FAMILY_1"/>
    <property type="match status" value="1"/>
</dbReference>
<dbReference type="RefSeq" id="WP_104739560.1">
    <property type="nucleotide sequence ID" value="NZ_BMHR01000003.1"/>
</dbReference>
<proteinExistence type="predicted"/>
<dbReference type="Pfam" id="PF12833">
    <property type="entry name" value="HTH_18"/>
    <property type="match status" value="1"/>
</dbReference>
<evidence type="ECO:0000313" key="7">
    <source>
        <dbReference type="EMBL" id="POB01441.1"/>
    </source>
</evidence>
<dbReference type="Gene3D" id="1.10.10.60">
    <property type="entry name" value="Homeodomain-like"/>
    <property type="match status" value="2"/>
</dbReference>
<dbReference type="PANTHER" id="PTHR46796">
    <property type="entry name" value="HTH-TYPE TRANSCRIPTIONAL ACTIVATOR RHAS-RELATED"/>
    <property type="match status" value="1"/>
</dbReference>
<comment type="function">
    <text evidence="5">Regulatory protein of the TOL plasmid xyl operons. XylS activates the xylXYZLTEGFJQKIH operon required for the degradation of toluene, m-xylene and p-xylene.</text>
</comment>
<keyword evidence="8" id="KW-1185">Reference proteome</keyword>
<dbReference type="GO" id="GO:0003700">
    <property type="term" value="F:DNA-binding transcription factor activity"/>
    <property type="evidence" value="ECO:0007669"/>
    <property type="project" value="InterPro"/>
</dbReference>
<reference evidence="7 8" key="1">
    <citation type="submission" date="2018-01" db="EMBL/GenBank/DDBJ databases">
        <title>Draft genome of the type strain Pseudomonas oceani DSM 100277 isolated from the deep water in Okinawa trough, northwestern Pacific Ocean.</title>
        <authorList>
            <person name="Gomila M."/>
            <person name="Mulet M."/>
            <person name="Garcia-Valdes E."/>
            <person name="Lalucat J."/>
        </authorList>
    </citation>
    <scope>NUCLEOTIDE SEQUENCE [LARGE SCALE GENOMIC DNA]</scope>
    <source>
        <strain evidence="7 8">DSM 100277</strain>
    </source>
</reference>
<dbReference type="SMART" id="SM00342">
    <property type="entry name" value="HTH_ARAC"/>
    <property type="match status" value="1"/>
</dbReference>
<evidence type="ECO:0000259" key="6">
    <source>
        <dbReference type="PROSITE" id="PS01124"/>
    </source>
</evidence>
<dbReference type="InterPro" id="IPR050204">
    <property type="entry name" value="AraC_XylS_family_regulators"/>
</dbReference>
<dbReference type="AlphaFoldDB" id="A0A2P4ERP3"/>
<organism evidence="7 8">
    <name type="scientific">Halopseudomonas oceani</name>
    <dbReference type="NCBI Taxonomy" id="1708783"/>
    <lineage>
        <taxon>Bacteria</taxon>
        <taxon>Pseudomonadati</taxon>
        <taxon>Pseudomonadota</taxon>
        <taxon>Gammaproteobacteria</taxon>
        <taxon>Pseudomonadales</taxon>
        <taxon>Pseudomonadaceae</taxon>
        <taxon>Halopseudomonas</taxon>
    </lineage>
</organism>
<dbReference type="Gene3D" id="2.60.120.10">
    <property type="entry name" value="Jelly Rolls"/>
    <property type="match status" value="1"/>
</dbReference>
<dbReference type="Proteomes" id="UP000243451">
    <property type="component" value="Unassembled WGS sequence"/>
</dbReference>
<dbReference type="EMBL" id="PPSK01000020">
    <property type="protein sequence ID" value="POB01441.1"/>
    <property type="molecule type" value="Genomic_DNA"/>
</dbReference>
<comment type="caution">
    <text evidence="7">The sequence shown here is derived from an EMBL/GenBank/DDBJ whole genome shotgun (WGS) entry which is preliminary data.</text>
</comment>